<proteinExistence type="predicted"/>
<comment type="caution">
    <text evidence="2">The sequence shown here is derived from an EMBL/GenBank/DDBJ whole genome shotgun (WGS) entry which is preliminary data.</text>
</comment>
<evidence type="ECO:0000256" key="1">
    <source>
        <dbReference type="SAM" id="Coils"/>
    </source>
</evidence>
<feature type="non-terminal residue" evidence="2">
    <location>
        <position position="84"/>
    </location>
</feature>
<keyword evidence="1" id="KW-0175">Coiled coil</keyword>
<dbReference type="EMBL" id="LXQA010688447">
    <property type="protein sequence ID" value="MCI66090.1"/>
    <property type="molecule type" value="Genomic_DNA"/>
</dbReference>
<evidence type="ECO:0000313" key="2">
    <source>
        <dbReference type="EMBL" id="MCI66090.1"/>
    </source>
</evidence>
<keyword evidence="3" id="KW-1185">Reference proteome</keyword>
<accession>A0A392U0V3</accession>
<feature type="coiled-coil region" evidence="1">
    <location>
        <begin position="3"/>
        <end position="37"/>
    </location>
</feature>
<evidence type="ECO:0000313" key="3">
    <source>
        <dbReference type="Proteomes" id="UP000265520"/>
    </source>
</evidence>
<organism evidence="2 3">
    <name type="scientific">Trifolium medium</name>
    <dbReference type="NCBI Taxonomy" id="97028"/>
    <lineage>
        <taxon>Eukaryota</taxon>
        <taxon>Viridiplantae</taxon>
        <taxon>Streptophyta</taxon>
        <taxon>Embryophyta</taxon>
        <taxon>Tracheophyta</taxon>
        <taxon>Spermatophyta</taxon>
        <taxon>Magnoliopsida</taxon>
        <taxon>eudicotyledons</taxon>
        <taxon>Gunneridae</taxon>
        <taxon>Pentapetalae</taxon>
        <taxon>rosids</taxon>
        <taxon>fabids</taxon>
        <taxon>Fabales</taxon>
        <taxon>Fabaceae</taxon>
        <taxon>Papilionoideae</taxon>
        <taxon>50 kb inversion clade</taxon>
        <taxon>NPAAA clade</taxon>
        <taxon>Hologalegina</taxon>
        <taxon>IRL clade</taxon>
        <taxon>Trifolieae</taxon>
        <taxon>Trifolium</taxon>
    </lineage>
</organism>
<dbReference type="Proteomes" id="UP000265520">
    <property type="component" value="Unassembled WGS sequence"/>
</dbReference>
<sequence>TPTAISIEEVTELKATINRLEKEKEGLELNLQKVSYKRNELKFLLNKKTKQFEKSKEAFKAEKEKKKRIGDCLTGVTGKLKEHD</sequence>
<feature type="non-terminal residue" evidence="2">
    <location>
        <position position="1"/>
    </location>
</feature>
<reference evidence="2 3" key="1">
    <citation type="journal article" date="2018" name="Front. Plant Sci.">
        <title>Red Clover (Trifolium pratense) and Zigzag Clover (T. medium) - A Picture of Genomic Similarities and Differences.</title>
        <authorList>
            <person name="Dluhosova J."/>
            <person name="Istvanek J."/>
            <person name="Nedelnik J."/>
            <person name="Repkova J."/>
        </authorList>
    </citation>
    <scope>NUCLEOTIDE SEQUENCE [LARGE SCALE GENOMIC DNA]</scope>
    <source>
        <strain evidence="3">cv. 10/8</strain>
        <tissue evidence="2">Leaf</tissue>
    </source>
</reference>
<dbReference type="AlphaFoldDB" id="A0A392U0V3"/>
<protein>
    <submittedName>
        <fullName evidence="2">Uncharacterized protein</fullName>
    </submittedName>
</protein>
<name>A0A392U0V3_9FABA</name>